<sequence>MKLQVEFISEHIVKPSSPTPSHLSHHQLSFLDQTMPWVFMPWVLFYLKDGKVSNKERCDKVKEALSEALAMFYPLAGRIRGNDHVECNDDGVHFTEAKAKCTLLDFLQDPICNEINKLLRFEIDNVNIDSLAFFQVTYFECGGISIGIGISHRIGDAMSSFMFLNTWAAMARGDKNIIAPHFDSATLFPPINIEGFDPGFEIVKEKIVSKRFVFDSSSIEVIKDKYTEKSSMIEHPRRPTRVEALTAFIWNRFKATTQAEDDLDKVYAVMHAINMRPKMSLPFSGEIFGNIFVEYIVAVSDKFDVDEEECSRMIKQMRNSIRNVNESYVKNLQGDEHLGLLKDRAERLSKGDIVCLDFTSWCRFPIYDIDFGWGNPTWVGSAAWPYHNLVTFLDTKNGDGIEAWVHLKEEDMGKFESDHELNSLISRVLIG</sequence>
<dbReference type="InterPro" id="IPR023213">
    <property type="entry name" value="CAT-like_dom_sf"/>
</dbReference>
<evidence type="ECO:0000313" key="4">
    <source>
        <dbReference type="EMBL" id="KAJ8747103.1"/>
    </source>
</evidence>
<proteinExistence type="inferred from homology"/>
<dbReference type="Pfam" id="PF02458">
    <property type="entry name" value="Transferase"/>
    <property type="match status" value="1"/>
</dbReference>
<dbReference type="GO" id="GO:0016746">
    <property type="term" value="F:acyltransferase activity"/>
    <property type="evidence" value="ECO:0007669"/>
    <property type="project" value="UniProtKB-KW"/>
</dbReference>
<name>A0AAV8S4L8_9ROSI</name>
<dbReference type="EMBL" id="JAIWQS010000238">
    <property type="protein sequence ID" value="KAJ8747103.1"/>
    <property type="molecule type" value="Genomic_DNA"/>
</dbReference>
<evidence type="ECO:0000256" key="2">
    <source>
        <dbReference type="ARBA" id="ARBA00022679"/>
    </source>
</evidence>
<dbReference type="Gene3D" id="3.30.559.10">
    <property type="entry name" value="Chloramphenicol acetyltransferase-like domain"/>
    <property type="match status" value="2"/>
</dbReference>
<evidence type="ECO:0000256" key="1">
    <source>
        <dbReference type="ARBA" id="ARBA00009861"/>
    </source>
</evidence>
<dbReference type="Proteomes" id="UP001159364">
    <property type="component" value="Unassembled WGS sequence"/>
</dbReference>
<accession>A0AAV8S4L8</accession>
<protein>
    <submittedName>
        <fullName evidence="4">Uncharacterized protein</fullName>
    </submittedName>
</protein>
<comment type="similarity">
    <text evidence="1">Belongs to the plant acyltransferase family.</text>
</comment>
<keyword evidence="2" id="KW-0808">Transferase</keyword>
<comment type="caution">
    <text evidence="4">The sequence shown here is derived from an EMBL/GenBank/DDBJ whole genome shotgun (WGS) entry which is preliminary data.</text>
</comment>
<evidence type="ECO:0000256" key="3">
    <source>
        <dbReference type="ARBA" id="ARBA00023315"/>
    </source>
</evidence>
<keyword evidence="3" id="KW-0012">Acyltransferase</keyword>
<dbReference type="AlphaFoldDB" id="A0AAV8S4L8"/>
<evidence type="ECO:0000313" key="5">
    <source>
        <dbReference type="Proteomes" id="UP001159364"/>
    </source>
</evidence>
<dbReference type="PANTHER" id="PTHR31623">
    <property type="entry name" value="F21J9.9"/>
    <property type="match status" value="1"/>
</dbReference>
<gene>
    <name evidence="4" type="ORF">K2173_008902</name>
</gene>
<reference evidence="4 5" key="1">
    <citation type="submission" date="2021-09" db="EMBL/GenBank/DDBJ databases">
        <title>Genomic insights and catalytic innovation underlie evolution of tropane alkaloids biosynthesis.</title>
        <authorList>
            <person name="Wang Y.-J."/>
            <person name="Tian T."/>
            <person name="Huang J.-P."/>
            <person name="Huang S.-X."/>
        </authorList>
    </citation>
    <scope>NUCLEOTIDE SEQUENCE [LARGE SCALE GENOMIC DNA]</scope>
    <source>
        <strain evidence="4">KIB-2018</strain>
        <tissue evidence="4">Leaf</tissue>
    </source>
</reference>
<dbReference type="PANTHER" id="PTHR31623:SF17">
    <property type="entry name" value="F21J9.9"/>
    <property type="match status" value="1"/>
</dbReference>
<keyword evidence="5" id="KW-1185">Reference proteome</keyword>
<organism evidence="4 5">
    <name type="scientific">Erythroxylum novogranatense</name>
    <dbReference type="NCBI Taxonomy" id="1862640"/>
    <lineage>
        <taxon>Eukaryota</taxon>
        <taxon>Viridiplantae</taxon>
        <taxon>Streptophyta</taxon>
        <taxon>Embryophyta</taxon>
        <taxon>Tracheophyta</taxon>
        <taxon>Spermatophyta</taxon>
        <taxon>Magnoliopsida</taxon>
        <taxon>eudicotyledons</taxon>
        <taxon>Gunneridae</taxon>
        <taxon>Pentapetalae</taxon>
        <taxon>rosids</taxon>
        <taxon>fabids</taxon>
        <taxon>Malpighiales</taxon>
        <taxon>Erythroxylaceae</taxon>
        <taxon>Erythroxylum</taxon>
    </lineage>
</organism>